<dbReference type="PANTHER" id="PTHR11067:SF9">
    <property type="entry name" value="INOSINE TRIPHOSPHATE PYROPHOSPHATASE"/>
    <property type="match status" value="1"/>
</dbReference>
<feature type="compositionally biased region" description="Basic and acidic residues" evidence="12">
    <location>
        <begin position="217"/>
        <end position="234"/>
    </location>
</feature>
<dbReference type="GO" id="GO:0036222">
    <property type="term" value="F:XTP diphosphatase activity"/>
    <property type="evidence" value="ECO:0007669"/>
    <property type="project" value="UniProtKB-UniRule"/>
</dbReference>
<dbReference type="GO" id="GO:0036220">
    <property type="term" value="F:ITP diphosphatase activity"/>
    <property type="evidence" value="ECO:0007669"/>
    <property type="project" value="UniProtKB-UniRule"/>
</dbReference>
<feature type="binding site" evidence="10">
    <location>
        <position position="191"/>
    </location>
    <ligand>
        <name>substrate</name>
    </ligand>
</feature>
<proteinExistence type="inferred from homology"/>
<comment type="catalytic activity">
    <reaction evidence="9 10">
        <text>XTP + H2O = XMP + diphosphate + H(+)</text>
        <dbReference type="Rhea" id="RHEA:28610"/>
        <dbReference type="ChEBI" id="CHEBI:15377"/>
        <dbReference type="ChEBI" id="CHEBI:15378"/>
        <dbReference type="ChEBI" id="CHEBI:33019"/>
        <dbReference type="ChEBI" id="CHEBI:57464"/>
        <dbReference type="ChEBI" id="CHEBI:61314"/>
        <dbReference type="EC" id="3.6.1.66"/>
    </reaction>
</comment>
<evidence type="ECO:0000256" key="11">
    <source>
        <dbReference type="RuleBase" id="RU003781"/>
    </source>
</evidence>
<comment type="subunit">
    <text evidence="2 10">Homodimer.</text>
</comment>
<dbReference type="Pfam" id="PF01725">
    <property type="entry name" value="Ham1p_like"/>
    <property type="match status" value="1"/>
</dbReference>
<dbReference type="CDD" id="cd00515">
    <property type="entry name" value="HAM1"/>
    <property type="match status" value="1"/>
</dbReference>
<dbReference type="GO" id="GO:0005829">
    <property type="term" value="C:cytosol"/>
    <property type="evidence" value="ECO:0007669"/>
    <property type="project" value="TreeGrafter"/>
</dbReference>
<sequence length="284" mass="29475">MSGSAASPGARIVLATRNPGKLREFRKLLSEAPGMQGFDLETAVVDAASAGCPDIPETGVTFTENALLKAREVSRWTGLPAVADDSGLAVDVLGGAPGIFSARWAGAKASDEANLQLLLQQLADIEAKHRGADFVCVAALVTPAGAELTAEGRLRGTLLKEPRGEEGFGYDPILQPDGESRSVAELSMAEKNEISHRGLAFAELSGGIVKVMLNDDAKRSGKAPEDHGDGDHEGSGVGEPGVDPAETSVEAAGEYEGGALFPHSKNFDPDSANLRPEDEDSADS</sequence>
<dbReference type="FunFam" id="3.90.950.10:FF:000001">
    <property type="entry name" value="dITP/XTP pyrophosphatase"/>
    <property type="match status" value="1"/>
</dbReference>
<accession>A0A9D1US36</accession>
<feature type="binding site" evidence="10">
    <location>
        <position position="85"/>
    </location>
    <ligand>
        <name>Mg(2+)</name>
        <dbReference type="ChEBI" id="CHEBI:18420"/>
    </ligand>
</feature>
<feature type="binding site" evidence="10">
    <location>
        <begin position="16"/>
        <end position="21"/>
    </location>
    <ligand>
        <name>substrate</name>
    </ligand>
</feature>
<dbReference type="InterPro" id="IPR002637">
    <property type="entry name" value="RdgB/HAM1"/>
</dbReference>
<evidence type="ECO:0000256" key="4">
    <source>
        <dbReference type="ARBA" id="ARBA00022741"/>
    </source>
</evidence>
<evidence type="ECO:0000256" key="1">
    <source>
        <dbReference type="ARBA" id="ARBA00008023"/>
    </source>
</evidence>
<dbReference type="GO" id="GO:0046872">
    <property type="term" value="F:metal ion binding"/>
    <property type="evidence" value="ECO:0007669"/>
    <property type="project" value="UniProtKB-KW"/>
</dbReference>
<dbReference type="NCBIfam" id="TIGR00042">
    <property type="entry name" value="RdgB/HAM1 family non-canonical purine NTP pyrophosphatase"/>
    <property type="match status" value="1"/>
</dbReference>
<evidence type="ECO:0000256" key="8">
    <source>
        <dbReference type="ARBA" id="ARBA00051875"/>
    </source>
</evidence>
<evidence type="ECO:0000256" key="3">
    <source>
        <dbReference type="ARBA" id="ARBA00022723"/>
    </source>
</evidence>
<feature type="binding site" evidence="10">
    <location>
        <begin position="168"/>
        <end position="171"/>
    </location>
    <ligand>
        <name>substrate</name>
    </ligand>
</feature>
<feature type="binding site" evidence="10">
    <location>
        <position position="86"/>
    </location>
    <ligand>
        <name>substrate</name>
    </ligand>
</feature>
<comment type="caution">
    <text evidence="10">Lacks conserved residue(s) required for the propagation of feature annotation.</text>
</comment>
<dbReference type="HAMAP" id="MF_01405">
    <property type="entry name" value="Non_canon_purine_NTPase"/>
    <property type="match status" value="1"/>
</dbReference>
<keyword evidence="5 10" id="KW-0378">Hydrolase</keyword>
<feature type="active site" description="Proton acceptor" evidence="10">
    <location>
        <position position="85"/>
    </location>
</feature>
<evidence type="ECO:0000256" key="10">
    <source>
        <dbReference type="HAMAP-Rule" id="MF_01405"/>
    </source>
</evidence>
<keyword evidence="4 10" id="KW-0547">Nucleotide-binding</keyword>
<dbReference type="SUPFAM" id="SSF52972">
    <property type="entry name" value="ITPase-like"/>
    <property type="match status" value="1"/>
</dbReference>
<dbReference type="GO" id="GO:0017111">
    <property type="term" value="F:ribonucleoside triphosphate phosphatase activity"/>
    <property type="evidence" value="ECO:0007669"/>
    <property type="project" value="InterPro"/>
</dbReference>
<organism evidence="13 14">
    <name type="scientific">Candidatus Nesterenkonia stercoripullorum</name>
    <dbReference type="NCBI Taxonomy" id="2838701"/>
    <lineage>
        <taxon>Bacteria</taxon>
        <taxon>Bacillati</taxon>
        <taxon>Actinomycetota</taxon>
        <taxon>Actinomycetes</taxon>
        <taxon>Micrococcales</taxon>
        <taxon>Micrococcaceae</taxon>
        <taxon>Nesterenkonia</taxon>
    </lineage>
</organism>
<gene>
    <name evidence="13" type="primary">rdgB</name>
    <name evidence="13" type="ORF">H9871_00905</name>
</gene>
<evidence type="ECO:0000256" key="7">
    <source>
        <dbReference type="ARBA" id="ARBA00023080"/>
    </source>
</evidence>
<dbReference type="AlphaFoldDB" id="A0A9D1US36"/>
<dbReference type="GO" id="GO:0035870">
    <property type="term" value="F:dITP diphosphatase activity"/>
    <property type="evidence" value="ECO:0007669"/>
    <property type="project" value="UniProtKB-UniRule"/>
</dbReference>
<evidence type="ECO:0000256" key="5">
    <source>
        <dbReference type="ARBA" id="ARBA00022801"/>
    </source>
</evidence>
<comment type="catalytic activity">
    <reaction evidence="10">
        <text>ITP + H2O = IMP + diphosphate + H(+)</text>
        <dbReference type="Rhea" id="RHEA:29399"/>
        <dbReference type="ChEBI" id="CHEBI:15377"/>
        <dbReference type="ChEBI" id="CHEBI:15378"/>
        <dbReference type="ChEBI" id="CHEBI:33019"/>
        <dbReference type="ChEBI" id="CHEBI:58053"/>
        <dbReference type="ChEBI" id="CHEBI:61402"/>
        <dbReference type="EC" id="3.6.1.66"/>
    </reaction>
</comment>
<comment type="function">
    <text evidence="10">Pyrophosphatase that catalyzes the hydrolysis of nucleoside triphosphates to their monophosphate derivatives, with a high preference for the non-canonical purine nucleotides XTP (xanthosine triphosphate), dITP (deoxyinosine triphosphate) and ITP. Seems to function as a house-cleaning enzyme that removes non-canonical purine nucleotides from the nucleotide pool, thus preventing their incorporation into DNA/RNA and avoiding chromosomal lesions.</text>
</comment>
<reference evidence="13" key="2">
    <citation type="submission" date="2021-04" db="EMBL/GenBank/DDBJ databases">
        <authorList>
            <person name="Gilroy R."/>
        </authorList>
    </citation>
    <scope>NUCLEOTIDE SEQUENCE</scope>
    <source>
        <strain evidence="13">ChiHejej3B27-3195</strain>
    </source>
</reference>
<dbReference type="EC" id="3.6.1.66" evidence="10"/>
<protein>
    <recommendedName>
        <fullName evidence="10">dITP/XTP pyrophosphatase</fullName>
        <ecNumber evidence="10">3.6.1.66</ecNumber>
    </recommendedName>
    <alternativeName>
        <fullName evidence="10">Non-canonical purine NTP pyrophosphatase</fullName>
    </alternativeName>
    <alternativeName>
        <fullName evidence="10">Non-standard purine NTP pyrophosphatase</fullName>
    </alternativeName>
    <alternativeName>
        <fullName evidence="10">Nucleoside-triphosphate diphosphatase</fullName>
    </alternativeName>
    <alternativeName>
        <fullName evidence="10">Nucleoside-triphosphate pyrophosphatase</fullName>
        <shortName evidence="10">NTPase</shortName>
    </alternativeName>
</protein>
<comment type="catalytic activity">
    <reaction evidence="8 10">
        <text>dITP + H2O = dIMP + diphosphate + H(+)</text>
        <dbReference type="Rhea" id="RHEA:28342"/>
        <dbReference type="ChEBI" id="CHEBI:15377"/>
        <dbReference type="ChEBI" id="CHEBI:15378"/>
        <dbReference type="ChEBI" id="CHEBI:33019"/>
        <dbReference type="ChEBI" id="CHEBI:61194"/>
        <dbReference type="ChEBI" id="CHEBI:61382"/>
        <dbReference type="EC" id="3.6.1.66"/>
    </reaction>
</comment>
<reference evidence="13" key="1">
    <citation type="journal article" date="2021" name="PeerJ">
        <title>Extensive microbial diversity within the chicken gut microbiome revealed by metagenomics and culture.</title>
        <authorList>
            <person name="Gilroy R."/>
            <person name="Ravi A."/>
            <person name="Getino M."/>
            <person name="Pursley I."/>
            <person name="Horton D.L."/>
            <person name="Alikhan N.F."/>
            <person name="Baker D."/>
            <person name="Gharbi K."/>
            <person name="Hall N."/>
            <person name="Watson M."/>
            <person name="Adriaenssens E.M."/>
            <person name="Foster-Nyarko E."/>
            <person name="Jarju S."/>
            <person name="Secka A."/>
            <person name="Antonio M."/>
            <person name="Oren A."/>
            <person name="Chaudhuri R.R."/>
            <person name="La Ragione R."/>
            <person name="Hildebrand F."/>
            <person name="Pallen M.J."/>
        </authorList>
    </citation>
    <scope>NUCLEOTIDE SEQUENCE</scope>
    <source>
        <strain evidence="13">ChiHejej3B27-3195</strain>
    </source>
</reference>
<evidence type="ECO:0000313" key="13">
    <source>
        <dbReference type="EMBL" id="HIW98681.1"/>
    </source>
</evidence>
<dbReference type="PANTHER" id="PTHR11067">
    <property type="entry name" value="INOSINE TRIPHOSPHATE PYROPHOSPHATASE/HAM1 PROTEIN"/>
    <property type="match status" value="1"/>
</dbReference>
<feature type="region of interest" description="Disordered" evidence="12">
    <location>
        <begin position="217"/>
        <end position="284"/>
    </location>
</feature>
<comment type="caution">
    <text evidence="13">The sequence shown here is derived from an EMBL/GenBank/DDBJ whole genome shotgun (WGS) entry which is preliminary data.</text>
</comment>
<evidence type="ECO:0000256" key="2">
    <source>
        <dbReference type="ARBA" id="ARBA00011738"/>
    </source>
</evidence>
<dbReference type="GO" id="GO:0000166">
    <property type="term" value="F:nucleotide binding"/>
    <property type="evidence" value="ECO:0007669"/>
    <property type="project" value="UniProtKB-KW"/>
</dbReference>
<comment type="cofactor">
    <cofactor evidence="10">
        <name>Mg(2+)</name>
        <dbReference type="ChEBI" id="CHEBI:18420"/>
    </cofactor>
    <text evidence="10">Binds 1 Mg(2+) ion per subunit.</text>
</comment>
<feature type="binding site" evidence="10">
    <location>
        <begin position="196"/>
        <end position="197"/>
    </location>
    <ligand>
        <name>substrate</name>
    </ligand>
</feature>
<dbReference type="Proteomes" id="UP000824151">
    <property type="component" value="Unassembled WGS sequence"/>
</dbReference>
<dbReference type="GO" id="GO:0009117">
    <property type="term" value="P:nucleotide metabolic process"/>
    <property type="evidence" value="ECO:0007669"/>
    <property type="project" value="UniProtKB-KW"/>
</dbReference>
<dbReference type="InterPro" id="IPR020922">
    <property type="entry name" value="dITP/XTP_pyrophosphatase"/>
</dbReference>
<evidence type="ECO:0000313" key="14">
    <source>
        <dbReference type="Proteomes" id="UP000824151"/>
    </source>
</evidence>
<dbReference type="EMBL" id="DXGD01000034">
    <property type="protein sequence ID" value="HIW98681.1"/>
    <property type="molecule type" value="Genomic_DNA"/>
</dbReference>
<name>A0A9D1US36_9MICC</name>
<keyword evidence="7 10" id="KW-0546">Nucleotide metabolism</keyword>
<evidence type="ECO:0000256" key="6">
    <source>
        <dbReference type="ARBA" id="ARBA00022842"/>
    </source>
</evidence>
<dbReference type="GO" id="GO:0009146">
    <property type="term" value="P:purine nucleoside triphosphate catabolic process"/>
    <property type="evidence" value="ECO:0007669"/>
    <property type="project" value="UniProtKB-UniRule"/>
</dbReference>
<keyword evidence="3 10" id="KW-0479">Metal-binding</keyword>
<dbReference type="InterPro" id="IPR029001">
    <property type="entry name" value="ITPase-like_fam"/>
</dbReference>
<evidence type="ECO:0000256" key="12">
    <source>
        <dbReference type="SAM" id="MobiDB-lite"/>
    </source>
</evidence>
<dbReference type="Gene3D" id="3.90.950.10">
    <property type="match status" value="1"/>
</dbReference>
<keyword evidence="6 10" id="KW-0460">Magnesium</keyword>
<comment type="similarity">
    <text evidence="1 10 11">Belongs to the HAM1 NTPase family.</text>
</comment>
<evidence type="ECO:0000256" key="9">
    <source>
        <dbReference type="ARBA" id="ARBA00052017"/>
    </source>
</evidence>